<sequence>MTGELAADYPGDLKFLNFLPKPIREARRPLLAILVGWLTAIIPSLALAWLIGMVAPDVPQPQFDVKGLLAVFLLAVFSPVVESLIMGGFLLILLRFFSPPVAILASSIGWGIAHSSLAPTWGMVIWWPFLIFSTLFVTWRERSLLAAFAMPMAVHAMQNLPSALVVAYGKPF</sequence>
<feature type="domain" description="CAAX prenyl protease 2/Lysostaphin resistance protein A-like" evidence="2">
    <location>
        <begin position="68"/>
        <end position="160"/>
    </location>
</feature>
<dbReference type="InterPro" id="IPR003675">
    <property type="entry name" value="Rce1/LyrA-like_dom"/>
</dbReference>
<name>A0ABS9VK32_9SPHN</name>
<gene>
    <name evidence="3" type="ORF">LZ016_04220</name>
</gene>
<keyword evidence="1" id="KW-0472">Membrane</keyword>
<keyword evidence="4" id="KW-1185">Reference proteome</keyword>
<dbReference type="Pfam" id="PF02517">
    <property type="entry name" value="Rce1-like"/>
    <property type="match status" value="1"/>
</dbReference>
<evidence type="ECO:0000313" key="4">
    <source>
        <dbReference type="Proteomes" id="UP001203058"/>
    </source>
</evidence>
<reference evidence="3 4" key="1">
    <citation type="submission" date="2022-03" db="EMBL/GenBank/DDBJ databases">
        <authorList>
            <person name="Jo J.-H."/>
            <person name="Im W.-T."/>
        </authorList>
    </citation>
    <scope>NUCLEOTIDE SEQUENCE [LARGE SCALE GENOMIC DNA]</scope>
    <source>
        <strain evidence="3 4">SM33</strain>
    </source>
</reference>
<evidence type="ECO:0000313" key="3">
    <source>
        <dbReference type="EMBL" id="MCH8615310.1"/>
    </source>
</evidence>
<dbReference type="GO" id="GO:0006508">
    <property type="term" value="P:proteolysis"/>
    <property type="evidence" value="ECO:0007669"/>
    <property type="project" value="UniProtKB-KW"/>
</dbReference>
<organism evidence="3 4">
    <name type="scientific">Sphingomonas telluris</name>
    <dbReference type="NCBI Taxonomy" id="2907998"/>
    <lineage>
        <taxon>Bacteria</taxon>
        <taxon>Pseudomonadati</taxon>
        <taxon>Pseudomonadota</taxon>
        <taxon>Alphaproteobacteria</taxon>
        <taxon>Sphingomonadales</taxon>
        <taxon>Sphingomonadaceae</taxon>
        <taxon>Sphingomonas</taxon>
    </lineage>
</organism>
<dbReference type="GO" id="GO:0008233">
    <property type="term" value="F:peptidase activity"/>
    <property type="evidence" value="ECO:0007669"/>
    <property type="project" value="UniProtKB-KW"/>
</dbReference>
<feature type="transmembrane region" description="Helical" evidence="1">
    <location>
        <begin position="67"/>
        <end position="85"/>
    </location>
</feature>
<keyword evidence="3" id="KW-0645">Protease</keyword>
<feature type="transmembrane region" description="Helical" evidence="1">
    <location>
        <begin position="30"/>
        <end position="55"/>
    </location>
</feature>
<proteinExistence type="predicted"/>
<keyword evidence="3" id="KW-0378">Hydrolase</keyword>
<dbReference type="Proteomes" id="UP001203058">
    <property type="component" value="Unassembled WGS sequence"/>
</dbReference>
<keyword evidence="1" id="KW-1133">Transmembrane helix</keyword>
<feature type="transmembrane region" description="Helical" evidence="1">
    <location>
        <begin position="118"/>
        <end position="137"/>
    </location>
</feature>
<feature type="transmembrane region" description="Helical" evidence="1">
    <location>
        <begin position="144"/>
        <end position="168"/>
    </location>
</feature>
<comment type="caution">
    <text evidence="3">The sequence shown here is derived from an EMBL/GenBank/DDBJ whole genome shotgun (WGS) entry which is preliminary data.</text>
</comment>
<evidence type="ECO:0000259" key="2">
    <source>
        <dbReference type="Pfam" id="PF02517"/>
    </source>
</evidence>
<dbReference type="EC" id="3.4.-.-" evidence="3"/>
<protein>
    <submittedName>
        <fullName evidence="3">CPBP family glutamic-type intramembrane protease</fullName>
        <ecNumber evidence="3">3.4.-.-</ecNumber>
    </submittedName>
</protein>
<dbReference type="EMBL" id="JAKZHW010000001">
    <property type="protein sequence ID" value="MCH8615310.1"/>
    <property type="molecule type" value="Genomic_DNA"/>
</dbReference>
<dbReference type="RefSeq" id="WP_241446051.1">
    <property type="nucleotide sequence ID" value="NZ_JAKZHW010000001.1"/>
</dbReference>
<accession>A0ABS9VK32</accession>
<evidence type="ECO:0000256" key="1">
    <source>
        <dbReference type="SAM" id="Phobius"/>
    </source>
</evidence>
<keyword evidence="1" id="KW-0812">Transmembrane</keyword>
<feature type="transmembrane region" description="Helical" evidence="1">
    <location>
        <begin position="92"/>
        <end position="112"/>
    </location>
</feature>